<protein>
    <recommendedName>
        <fullName evidence="1">CHK kinase-like domain-containing protein</fullName>
    </recommendedName>
</protein>
<organism evidence="2 3">
    <name type="scientific">Gordonia rhizosphera NBRC 16068</name>
    <dbReference type="NCBI Taxonomy" id="1108045"/>
    <lineage>
        <taxon>Bacteria</taxon>
        <taxon>Bacillati</taxon>
        <taxon>Actinomycetota</taxon>
        <taxon>Actinomycetes</taxon>
        <taxon>Mycobacteriales</taxon>
        <taxon>Gordoniaceae</taxon>
        <taxon>Gordonia</taxon>
    </lineage>
</organism>
<dbReference type="Pfam" id="PF02958">
    <property type="entry name" value="EcKL"/>
    <property type="match status" value="1"/>
</dbReference>
<accession>K6V5D0</accession>
<name>K6V5D0_9ACTN</name>
<reference evidence="2 3" key="1">
    <citation type="submission" date="2012-08" db="EMBL/GenBank/DDBJ databases">
        <title>Whole genome shotgun sequence of Gordonia rhizosphera NBRC 16068.</title>
        <authorList>
            <person name="Takarada H."/>
            <person name="Isaki S."/>
            <person name="Hosoyama A."/>
            <person name="Tsuchikane K."/>
            <person name="Katsumata H."/>
            <person name="Baba S."/>
            <person name="Ohji S."/>
            <person name="Yamazaki S."/>
            <person name="Fujita N."/>
        </authorList>
    </citation>
    <scope>NUCLEOTIDE SEQUENCE [LARGE SCALE GENOMIC DNA]</scope>
    <source>
        <strain evidence="2 3">NBRC 16068</strain>
    </source>
</reference>
<dbReference type="AlphaFoldDB" id="K6V5D0"/>
<dbReference type="OrthoDB" id="115252at2"/>
<evidence type="ECO:0000313" key="3">
    <source>
        <dbReference type="Proteomes" id="UP000008363"/>
    </source>
</evidence>
<dbReference type="PANTHER" id="PTHR23020">
    <property type="entry name" value="UNCHARACTERIZED NUCLEAR HORMONE RECEPTOR-RELATED"/>
    <property type="match status" value="1"/>
</dbReference>
<keyword evidence="3" id="KW-1185">Reference proteome</keyword>
<dbReference type="InterPro" id="IPR004119">
    <property type="entry name" value="EcKL"/>
</dbReference>
<proteinExistence type="predicted"/>
<dbReference type="EMBL" id="BAHC01000131">
    <property type="protein sequence ID" value="GAB91418.1"/>
    <property type="molecule type" value="Genomic_DNA"/>
</dbReference>
<feature type="domain" description="CHK kinase-like" evidence="1">
    <location>
        <begin position="131"/>
        <end position="304"/>
    </location>
</feature>
<dbReference type="PANTHER" id="PTHR23020:SF41">
    <property type="entry name" value="AMINOGLYCOSIDE PHOSPHOTRANSFERASE DOMAIN-CONTAINING PROTEIN"/>
    <property type="match status" value="1"/>
</dbReference>
<dbReference type="SUPFAM" id="SSF56112">
    <property type="entry name" value="Protein kinase-like (PK-like)"/>
    <property type="match status" value="1"/>
</dbReference>
<dbReference type="InterPro" id="IPR015897">
    <property type="entry name" value="CHK_kinase-like"/>
</dbReference>
<comment type="caution">
    <text evidence="2">The sequence shown here is derived from an EMBL/GenBank/DDBJ whole genome shotgun (WGS) entry which is preliminary data.</text>
</comment>
<dbReference type="RefSeq" id="WP_006334890.1">
    <property type="nucleotide sequence ID" value="NZ_BAHC01000131.1"/>
</dbReference>
<dbReference type="InterPro" id="IPR011009">
    <property type="entry name" value="Kinase-like_dom_sf"/>
</dbReference>
<dbReference type="Gene3D" id="3.90.1200.10">
    <property type="match status" value="1"/>
</dbReference>
<dbReference type="Proteomes" id="UP000008363">
    <property type="component" value="Unassembled WGS sequence"/>
</dbReference>
<dbReference type="eggNOG" id="COG3173">
    <property type="taxonomic scope" value="Bacteria"/>
</dbReference>
<dbReference type="SMART" id="SM00587">
    <property type="entry name" value="CHK"/>
    <property type="match status" value="1"/>
</dbReference>
<dbReference type="InterPro" id="IPR052961">
    <property type="entry name" value="Oxido-Kinase-like_Enzymes"/>
</dbReference>
<evidence type="ECO:0000259" key="1">
    <source>
        <dbReference type="SMART" id="SM00587"/>
    </source>
</evidence>
<evidence type="ECO:0000313" key="2">
    <source>
        <dbReference type="EMBL" id="GAB91418.1"/>
    </source>
</evidence>
<gene>
    <name evidence="2" type="ORF">GORHZ_131_00050</name>
</gene>
<sequence>MTTATPTGGNPASTATPIPVSVDELTAEYLTRLLRTAGHDVIVETVSARPVGSGQMASSYRLTLGYRSDDTPLPDTLVAKLATGPIDQRLFVVGAYRNEIRFYREIADTVDAPTPTAYASEISDEGTEFVLLLEDMTPAEQGDQILGAGPEVIKAVAVGAAGLHAPRWCDDTLASEHGLGLPTQEDADAMQEFLAPMADAFRERFDLGEREAAALDYLVANARDWLIAPRPHFSIIHSDLRVDNVLFAPDGEVTIVDWQTISAGSPLRDISFLLSTSLDIEDRRLHERDIVAAYHAELLRRGVSDYSFQQCWDDYVDGLLHTMLIVVFGAGAAKPTERGDTMFMTMLSRGAVAIDDLIPGALS</sequence>
<dbReference type="STRING" id="1108045.GORHZ_131_00050"/>